<evidence type="ECO:0000313" key="8">
    <source>
        <dbReference type="EMBL" id="PCE33524.1"/>
    </source>
</evidence>
<dbReference type="GO" id="GO:0016652">
    <property type="term" value="F:oxidoreductase activity, acting on NAD(P)H as acceptor"/>
    <property type="evidence" value="ECO:0007669"/>
    <property type="project" value="UniProtKB-UniRule"/>
</dbReference>
<feature type="binding site" evidence="6">
    <location>
        <begin position="16"/>
        <end position="18"/>
    </location>
    <ligand>
        <name>FMN</name>
        <dbReference type="ChEBI" id="CHEBI:58210"/>
    </ligand>
</feature>
<feature type="domain" description="Flavodoxin-like fold" evidence="7">
    <location>
        <begin position="3"/>
        <end position="183"/>
    </location>
</feature>
<dbReference type="PANTHER" id="PTHR43741:SF2">
    <property type="entry name" value="FMN-DEPENDENT NADH:QUINONE OXIDOREDUCTASE"/>
    <property type="match status" value="1"/>
</dbReference>
<dbReference type="GO" id="GO:0010181">
    <property type="term" value="F:FMN binding"/>
    <property type="evidence" value="ECO:0007669"/>
    <property type="project" value="UniProtKB-UniRule"/>
</dbReference>
<comment type="caution">
    <text evidence="6">Lacks conserved residue(s) required for the propagation of feature annotation.</text>
</comment>
<accession>A0A2A4FLM4</accession>
<evidence type="ECO:0000256" key="1">
    <source>
        <dbReference type="ARBA" id="ARBA00022630"/>
    </source>
</evidence>
<comment type="function">
    <text evidence="6">Quinone reductase that provides resistance to thiol-specific stress caused by electrophilic quinones.</text>
</comment>
<dbReference type="EC" id="1.7.1.17" evidence="6"/>
<evidence type="ECO:0000256" key="6">
    <source>
        <dbReference type="HAMAP-Rule" id="MF_01216"/>
    </source>
</evidence>
<dbReference type="SUPFAM" id="SSF52218">
    <property type="entry name" value="Flavoproteins"/>
    <property type="match status" value="1"/>
</dbReference>
<comment type="catalytic activity">
    <reaction evidence="5">
        <text>N,N-dimethyl-1,4-phenylenediamine + anthranilate + 2 NAD(+) = 2-(4-dimethylaminophenyl)diazenylbenzoate + 2 NADH + 2 H(+)</text>
        <dbReference type="Rhea" id="RHEA:55872"/>
        <dbReference type="ChEBI" id="CHEBI:15378"/>
        <dbReference type="ChEBI" id="CHEBI:15783"/>
        <dbReference type="ChEBI" id="CHEBI:16567"/>
        <dbReference type="ChEBI" id="CHEBI:57540"/>
        <dbReference type="ChEBI" id="CHEBI:57945"/>
        <dbReference type="ChEBI" id="CHEBI:71579"/>
        <dbReference type="EC" id="1.7.1.17"/>
    </reaction>
    <physiologicalReaction direction="right-to-left" evidence="5">
        <dbReference type="Rhea" id="RHEA:55874"/>
    </physiologicalReaction>
</comment>
<keyword evidence="1 6" id="KW-0285">Flavoprotein</keyword>
<dbReference type="HAMAP" id="MF_01216">
    <property type="entry name" value="Azoreductase_type1"/>
    <property type="match status" value="1"/>
</dbReference>
<feature type="binding site" evidence="6">
    <location>
        <position position="10"/>
    </location>
    <ligand>
        <name>FMN</name>
        <dbReference type="ChEBI" id="CHEBI:58210"/>
    </ligand>
</feature>
<dbReference type="InterPro" id="IPR050104">
    <property type="entry name" value="FMN-dep_NADH:Q_OxRdtase_AzoR1"/>
</dbReference>
<dbReference type="AlphaFoldDB" id="A0A2A4FLM4"/>
<keyword evidence="3 6" id="KW-0560">Oxidoreductase</keyword>
<proteinExistence type="inferred from homology"/>
<evidence type="ECO:0000256" key="5">
    <source>
        <dbReference type="ARBA" id="ARBA00048542"/>
    </source>
</evidence>
<dbReference type="InterPro" id="IPR029039">
    <property type="entry name" value="Flavoprotein-like_sf"/>
</dbReference>
<evidence type="ECO:0000256" key="2">
    <source>
        <dbReference type="ARBA" id="ARBA00022643"/>
    </source>
</evidence>
<dbReference type="InterPro" id="IPR023048">
    <property type="entry name" value="NADH:quinone_OxRdtase_FMN_depd"/>
</dbReference>
<dbReference type="Proteomes" id="UP000217994">
    <property type="component" value="Unassembled WGS sequence"/>
</dbReference>
<dbReference type="EMBL" id="MTZU01000013">
    <property type="protein sequence ID" value="PCE33524.1"/>
    <property type="molecule type" value="Genomic_DNA"/>
</dbReference>
<comment type="catalytic activity">
    <reaction evidence="6">
        <text>2 a quinone + NADH + H(+) = 2 a 1,4-benzosemiquinone + NAD(+)</text>
        <dbReference type="Rhea" id="RHEA:65952"/>
        <dbReference type="ChEBI" id="CHEBI:15378"/>
        <dbReference type="ChEBI" id="CHEBI:57540"/>
        <dbReference type="ChEBI" id="CHEBI:57945"/>
        <dbReference type="ChEBI" id="CHEBI:132124"/>
        <dbReference type="ChEBI" id="CHEBI:134225"/>
    </reaction>
</comment>
<comment type="similarity">
    <text evidence="6">Belongs to the azoreductase type 1 family.</text>
</comment>
<evidence type="ECO:0000256" key="4">
    <source>
        <dbReference type="ARBA" id="ARBA00023027"/>
    </source>
</evidence>
<dbReference type="Pfam" id="PF02525">
    <property type="entry name" value="Flavodoxin_2"/>
    <property type="match status" value="1"/>
</dbReference>
<name>A0A2A4FLM4_9BURK</name>
<dbReference type="InterPro" id="IPR003680">
    <property type="entry name" value="Flavodoxin_fold"/>
</dbReference>
<comment type="caution">
    <text evidence="8">The sequence shown here is derived from an EMBL/GenBank/DDBJ whole genome shotgun (WGS) entry which is preliminary data.</text>
</comment>
<dbReference type="PANTHER" id="PTHR43741">
    <property type="entry name" value="FMN-DEPENDENT NADH-AZOREDUCTASE 1"/>
    <property type="match status" value="1"/>
</dbReference>
<protein>
    <recommendedName>
        <fullName evidence="6">FMN dependent NADH:quinone oxidoreductase</fullName>
        <ecNumber evidence="6">1.6.5.-</ecNumber>
    </recommendedName>
    <alternativeName>
        <fullName evidence="6">Azo-dye reductase</fullName>
    </alternativeName>
    <alternativeName>
        <fullName evidence="6">FMN-dependent NADH-azo compound oxidoreductase</fullName>
    </alternativeName>
    <alternativeName>
        <fullName evidence="6">FMN-dependent NADH-azoreductase</fullName>
        <ecNumber evidence="6">1.7.1.17</ecNumber>
    </alternativeName>
</protein>
<dbReference type="GeneID" id="69001045"/>
<comment type="cofactor">
    <cofactor evidence="6">
        <name>FMN</name>
        <dbReference type="ChEBI" id="CHEBI:58210"/>
    </cofactor>
    <text evidence="6">Binds 1 FMN per subunit.</text>
</comment>
<dbReference type="RefSeq" id="WP_084908382.1">
    <property type="nucleotide sequence ID" value="NZ_CP020738.1"/>
</dbReference>
<keyword evidence="2 6" id="KW-0288">FMN</keyword>
<keyword evidence="4 6" id="KW-0520">NAD</keyword>
<dbReference type="GO" id="GO:0016655">
    <property type="term" value="F:oxidoreductase activity, acting on NAD(P)H, quinone or similar compound as acceptor"/>
    <property type="evidence" value="ECO:0007669"/>
    <property type="project" value="InterPro"/>
</dbReference>
<comment type="subunit">
    <text evidence="6">Homodimer.</text>
</comment>
<gene>
    <name evidence="6" type="primary">azoR</name>
    <name evidence="8" type="ORF">BZL54_04680</name>
</gene>
<evidence type="ECO:0000313" key="9">
    <source>
        <dbReference type="Proteomes" id="UP000217994"/>
    </source>
</evidence>
<dbReference type="EC" id="1.6.5.-" evidence="6"/>
<dbReference type="GO" id="GO:0009055">
    <property type="term" value="F:electron transfer activity"/>
    <property type="evidence" value="ECO:0007669"/>
    <property type="project" value="UniProtKB-UniRule"/>
</dbReference>
<comment type="function">
    <text evidence="6">Also exhibits azoreductase activity. Catalyzes the reductive cleavage of the azo bond in aromatic azo compounds to the corresponding amines.</text>
</comment>
<dbReference type="Gene3D" id="3.40.50.360">
    <property type="match status" value="1"/>
</dbReference>
<evidence type="ECO:0000256" key="3">
    <source>
        <dbReference type="ARBA" id="ARBA00023002"/>
    </source>
</evidence>
<reference evidence="8 9" key="1">
    <citation type="submission" date="2017-01" db="EMBL/GenBank/DDBJ databases">
        <title>Whole-Genome Shotgun Sequencing of Two beta-Proteobacterial Species in Search of the Bulgecin Biosynthetic Cluster.</title>
        <authorList>
            <person name="Horsman M.E."/>
            <person name="Marous D.R."/>
            <person name="Li R."/>
            <person name="Oliver R.A."/>
            <person name="Byun B."/>
            <person name="Emrich S.J."/>
            <person name="Boggess B."/>
            <person name="Townsend C.A."/>
            <person name="Mobashery S."/>
        </authorList>
    </citation>
    <scope>NUCLEOTIDE SEQUENCE [LARGE SCALE GENOMIC DNA]</scope>
    <source>
        <strain evidence="8 9">ATCC 31433</strain>
    </source>
</reference>
<organism evidence="8 9">
    <name type="scientific">Burkholderia ubonensis subsp. mesacidophila</name>
    <dbReference type="NCBI Taxonomy" id="265293"/>
    <lineage>
        <taxon>Bacteria</taxon>
        <taxon>Pseudomonadati</taxon>
        <taxon>Pseudomonadota</taxon>
        <taxon>Betaproteobacteria</taxon>
        <taxon>Burkholderiales</taxon>
        <taxon>Burkholderiaceae</taxon>
        <taxon>Burkholderia</taxon>
        <taxon>Burkholderia cepacia complex</taxon>
    </lineage>
</organism>
<evidence type="ECO:0000259" key="7">
    <source>
        <dbReference type="Pfam" id="PF02525"/>
    </source>
</evidence>
<sequence length="207" mass="22897">MVKLLQIDSSPMGNASLSRRLTQEYARNWRRAHPDGQVVERDLCRIAMPPIDAAWIAANFTPPAARTEQQNELLALSTSFTTELRDADEYVIGMPMHNWGPSASFKLWLDHIVRQGETVESTPSGPRGLLGGRRATFMIAAGWLYGPGSARAQCNFIEPWLRTLFGYLGVENMRFVMADGAADVFTGKVESAAFLSPHLDAVRALFA</sequence>